<evidence type="ECO:0000313" key="1">
    <source>
        <dbReference type="EMBL" id="KKR62272.1"/>
    </source>
</evidence>
<proteinExistence type="predicted"/>
<dbReference type="EMBL" id="LBZA01000047">
    <property type="protein sequence ID" value="KKR62272.1"/>
    <property type="molecule type" value="Genomic_DNA"/>
</dbReference>
<dbReference type="Proteomes" id="UP000034293">
    <property type="component" value="Unassembled WGS sequence"/>
</dbReference>
<organism evidence="1 2">
    <name type="scientific">Candidatus Woesebacteria bacterium GW2011_GWA1_40_43</name>
    <dbReference type="NCBI Taxonomy" id="1618553"/>
    <lineage>
        <taxon>Bacteria</taxon>
        <taxon>Candidatus Woeseibacteriota</taxon>
    </lineage>
</organism>
<dbReference type="AlphaFoldDB" id="A0A0G0VHN8"/>
<reference evidence="1 2" key="1">
    <citation type="journal article" date="2015" name="Nature">
        <title>rRNA introns, odd ribosomes, and small enigmatic genomes across a large radiation of phyla.</title>
        <authorList>
            <person name="Brown C.T."/>
            <person name="Hug L.A."/>
            <person name="Thomas B.C."/>
            <person name="Sharon I."/>
            <person name="Castelle C.J."/>
            <person name="Singh A."/>
            <person name="Wilkins M.J."/>
            <person name="Williams K.H."/>
            <person name="Banfield J.F."/>
        </authorList>
    </citation>
    <scope>NUCLEOTIDE SEQUENCE [LARGE SCALE GENOMIC DNA]</scope>
</reference>
<gene>
    <name evidence="1" type="ORF">UU02_C0047G0002</name>
</gene>
<comment type="caution">
    <text evidence="1">The sequence shown here is derived from an EMBL/GenBank/DDBJ whole genome shotgun (WGS) entry which is preliminary data.</text>
</comment>
<sequence>MSKCPRCGKERVIVSSHDEMISKSKITYTQTICPDPECQKVVEKNLKNDEKKRAVLKDEQEKRLLQRLAAKKVLNIS</sequence>
<protein>
    <submittedName>
        <fullName evidence="1">Uncharacterized protein</fullName>
    </submittedName>
</protein>
<name>A0A0G0VHN8_9BACT</name>
<evidence type="ECO:0000313" key="2">
    <source>
        <dbReference type="Proteomes" id="UP000034293"/>
    </source>
</evidence>
<accession>A0A0G0VHN8</accession>